<dbReference type="EMBL" id="JAPRFR010000001">
    <property type="protein sequence ID" value="MCZ0725232.1"/>
    <property type="molecule type" value="Genomic_DNA"/>
</dbReference>
<dbReference type="SUPFAM" id="SSF53474">
    <property type="entry name" value="alpha/beta-Hydrolases"/>
    <property type="match status" value="1"/>
</dbReference>
<sequence length="276" mass="32193">MGGRHSEENYIGAFPFLTICMGIFITVILYSGYKLWDNGFFESELVEYHYRLNGRDVYSIEYQSDFDKFYDKPILLALHGSQRSSENYKTKSEEGVSFYIYQKERALENNYRSLSISLDTDVWGNQDGIESLKKLYQLEGPRDHYNPYWTLWATSAGGVNAYRMIAEQPDLFQKMIGTFPVYDTAQMTINNPRAYSYWDRYYNPADHPEKLSQANFLIFHGRDDDVVDLTLHSGQLKNDLPENTTLIDTVGGHSTDNFYIYNDDLINDFLNYDIQL</sequence>
<evidence type="ECO:0000313" key="2">
    <source>
        <dbReference type="EMBL" id="MCZ0725232.1"/>
    </source>
</evidence>
<keyword evidence="2" id="KW-0378">Hydrolase</keyword>
<keyword evidence="3" id="KW-1185">Reference proteome</keyword>
<dbReference type="AlphaFoldDB" id="A0A9X3JEC3"/>
<proteinExistence type="predicted"/>
<dbReference type="RefSeq" id="WP_268751556.1">
    <property type="nucleotide sequence ID" value="NZ_JAPRFQ010000001.1"/>
</dbReference>
<dbReference type="GO" id="GO:0016787">
    <property type="term" value="F:hydrolase activity"/>
    <property type="evidence" value="ECO:0007669"/>
    <property type="project" value="UniProtKB-KW"/>
</dbReference>
<accession>A0A9X3JEC3</accession>
<protein>
    <submittedName>
        <fullName evidence="2">Alpha/beta hydrolase</fullName>
    </submittedName>
</protein>
<comment type="caution">
    <text evidence="2">The sequence shown here is derived from an EMBL/GenBank/DDBJ whole genome shotgun (WGS) entry which is preliminary data.</text>
</comment>
<keyword evidence="1" id="KW-0472">Membrane</keyword>
<evidence type="ECO:0000256" key="1">
    <source>
        <dbReference type="SAM" id="Phobius"/>
    </source>
</evidence>
<name>A0A9X3JEC3_9LACT</name>
<reference evidence="2" key="1">
    <citation type="submission" date="2022-12" db="EMBL/GenBank/DDBJ databases">
        <title>Description and comparative metabolic analysis of Aerococcus sp. nov., isolated from the feces of a pig.</title>
        <authorList>
            <person name="Chang Y.-H."/>
        </authorList>
    </citation>
    <scope>NUCLEOTIDE SEQUENCE</scope>
    <source>
        <strain evidence="2">YH-aer222</strain>
    </source>
</reference>
<dbReference type="Proteomes" id="UP001146670">
    <property type="component" value="Unassembled WGS sequence"/>
</dbReference>
<dbReference type="Gene3D" id="3.40.50.1820">
    <property type="entry name" value="alpha/beta hydrolase"/>
    <property type="match status" value="1"/>
</dbReference>
<keyword evidence="1" id="KW-1133">Transmembrane helix</keyword>
<organism evidence="2 3">
    <name type="scientific">Aerococcus kribbianus</name>
    <dbReference type="NCBI Taxonomy" id="2999064"/>
    <lineage>
        <taxon>Bacteria</taxon>
        <taxon>Bacillati</taxon>
        <taxon>Bacillota</taxon>
        <taxon>Bacilli</taxon>
        <taxon>Lactobacillales</taxon>
        <taxon>Aerococcaceae</taxon>
        <taxon>Aerococcus</taxon>
    </lineage>
</organism>
<gene>
    <name evidence="2" type="ORF">OW157_01450</name>
</gene>
<keyword evidence="1" id="KW-0812">Transmembrane</keyword>
<feature type="transmembrane region" description="Helical" evidence="1">
    <location>
        <begin position="12"/>
        <end position="33"/>
    </location>
</feature>
<evidence type="ECO:0000313" key="3">
    <source>
        <dbReference type="Proteomes" id="UP001146670"/>
    </source>
</evidence>
<dbReference type="InterPro" id="IPR029058">
    <property type="entry name" value="AB_hydrolase_fold"/>
</dbReference>